<accession>A0ABT7AW77</accession>
<gene>
    <name evidence="3" type="ORF">PMG71_17090</name>
</gene>
<dbReference type="PROSITE" id="PS51257">
    <property type="entry name" value="PROKAR_LIPOPROTEIN"/>
    <property type="match status" value="1"/>
</dbReference>
<dbReference type="Proteomes" id="UP001235303">
    <property type="component" value="Unassembled WGS sequence"/>
</dbReference>
<keyword evidence="4" id="KW-1185">Reference proteome</keyword>
<keyword evidence="1" id="KW-0812">Transmembrane</keyword>
<reference evidence="3 4" key="1">
    <citation type="submission" date="2023-01" db="EMBL/GenBank/DDBJ databases">
        <title>Novel diversity within Roseofilum (Cyanobacteria; Desertifilaceae) from marine benthic mats with descriptions of four novel species.</title>
        <authorList>
            <person name="Wang Y."/>
            <person name="Berthold D.E."/>
            <person name="Hu J."/>
            <person name="Lefler F.W."/>
            <person name="Laughinghouse H.D. IV."/>
        </authorList>
    </citation>
    <scope>NUCLEOTIDE SEQUENCE [LARGE SCALE GENOMIC DNA]</scope>
    <source>
        <strain evidence="3 4">BLCC-M154</strain>
    </source>
</reference>
<evidence type="ECO:0000313" key="4">
    <source>
        <dbReference type="Proteomes" id="UP001235303"/>
    </source>
</evidence>
<dbReference type="EMBL" id="JAQOSP010000106">
    <property type="protein sequence ID" value="MDJ1171146.1"/>
    <property type="molecule type" value="Genomic_DNA"/>
</dbReference>
<keyword evidence="1" id="KW-1133">Transmembrane helix</keyword>
<name>A0ABT7AW77_9CYAN</name>
<evidence type="ECO:0000313" key="3">
    <source>
        <dbReference type="EMBL" id="MDJ1171146.1"/>
    </source>
</evidence>
<sequence length="131" mass="13133">MSKISYFVGGVMGLAIATTAVFGASAQGCFLSKSIGEGSSETTPSDTLIGDVAPHTHTSDGPNPLAVVAGLAGIGGLGAAGMMLKKGSAQANAEVSETPEVEYEVETVVTDVTAEVERDREAGDRTLTSVG</sequence>
<comment type="caution">
    <text evidence="3">The sequence shown here is derived from an EMBL/GenBank/DDBJ whole genome shotgun (WGS) entry which is preliminary data.</text>
</comment>
<feature type="signal peptide" evidence="2">
    <location>
        <begin position="1"/>
        <end position="23"/>
    </location>
</feature>
<evidence type="ECO:0000256" key="1">
    <source>
        <dbReference type="SAM" id="Phobius"/>
    </source>
</evidence>
<proteinExistence type="predicted"/>
<protein>
    <submittedName>
        <fullName evidence="3">Uncharacterized protein</fullName>
    </submittedName>
</protein>
<dbReference type="RefSeq" id="WP_283754901.1">
    <property type="nucleotide sequence ID" value="NZ_JAQOSP010000106.1"/>
</dbReference>
<evidence type="ECO:0000256" key="2">
    <source>
        <dbReference type="SAM" id="SignalP"/>
    </source>
</evidence>
<keyword evidence="2" id="KW-0732">Signal</keyword>
<organism evidence="3 4">
    <name type="scientific">Roseofilum acuticapitatum BLCC-M154</name>
    <dbReference type="NCBI Taxonomy" id="3022444"/>
    <lineage>
        <taxon>Bacteria</taxon>
        <taxon>Bacillati</taxon>
        <taxon>Cyanobacteriota</taxon>
        <taxon>Cyanophyceae</taxon>
        <taxon>Desertifilales</taxon>
        <taxon>Desertifilaceae</taxon>
        <taxon>Roseofilum</taxon>
        <taxon>Roseofilum acuticapitatum</taxon>
    </lineage>
</organism>
<keyword evidence="1" id="KW-0472">Membrane</keyword>
<feature type="transmembrane region" description="Helical" evidence="1">
    <location>
        <begin position="65"/>
        <end position="84"/>
    </location>
</feature>
<feature type="chain" id="PRO_5045644182" evidence="2">
    <location>
        <begin position="24"/>
        <end position="131"/>
    </location>
</feature>